<dbReference type="InterPro" id="IPR013762">
    <property type="entry name" value="Integrase-like_cat_sf"/>
</dbReference>
<organism evidence="8 9">
    <name type="scientific">Jiangella mangrovi</name>
    <dbReference type="NCBI Taxonomy" id="1524084"/>
    <lineage>
        <taxon>Bacteria</taxon>
        <taxon>Bacillati</taxon>
        <taxon>Actinomycetota</taxon>
        <taxon>Actinomycetes</taxon>
        <taxon>Jiangellales</taxon>
        <taxon>Jiangellaceae</taxon>
        <taxon>Jiangella</taxon>
    </lineage>
</organism>
<dbReference type="GO" id="GO:0006310">
    <property type="term" value="P:DNA recombination"/>
    <property type="evidence" value="ECO:0007669"/>
    <property type="project" value="UniProtKB-KW"/>
</dbReference>
<dbReference type="SUPFAM" id="SSF56349">
    <property type="entry name" value="DNA breaking-rejoining enzymes"/>
    <property type="match status" value="1"/>
</dbReference>
<evidence type="ECO:0000256" key="5">
    <source>
        <dbReference type="PROSITE-ProRule" id="PRU01248"/>
    </source>
</evidence>
<evidence type="ECO:0000256" key="6">
    <source>
        <dbReference type="SAM" id="MobiDB-lite"/>
    </source>
</evidence>
<evidence type="ECO:0000313" key="8">
    <source>
        <dbReference type="EMBL" id="MBB5790856.1"/>
    </source>
</evidence>
<dbReference type="InterPro" id="IPR011010">
    <property type="entry name" value="DNA_brk_join_enz"/>
</dbReference>
<reference evidence="8 9" key="1">
    <citation type="submission" date="2020-08" db="EMBL/GenBank/DDBJ databases">
        <title>Sequencing the genomes of 1000 actinobacteria strains.</title>
        <authorList>
            <person name="Klenk H.-P."/>
        </authorList>
    </citation>
    <scope>NUCLEOTIDE SEQUENCE [LARGE SCALE GENOMIC DNA]</scope>
    <source>
        <strain evidence="8 9">DSM 102122</strain>
    </source>
</reference>
<evidence type="ECO:0000313" key="9">
    <source>
        <dbReference type="Proteomes" id="UP000542813"/>
    </source>
</evidence>
<keyword evidence="9" id="KW-1185">Reference proteome</keyword>
<dbReference type="GO" id="GO:0015074">
    <property type="term" value="P:DNA integration"/>
    <property type="evidence" value="ECO:0007669"/>
    <property type="project" value="UniProtKB-KW"/>
</dbReference>
<dbReference type="PANTHER" id="PTHR30629:SF2">
    <property type="entry name" value="PROPHAGE INTEGRASE INTS-RELATED"/>
    <property type="match status" value="1"/>
</dbReference>
<keyword evidence="4" id="KW-0233">DNA recombination</keyword>
<comment type="caution">
    <text evidence="8">The sequence shown here is derived from an EMBL/GenBank/DDBJ whole genome shotgun (WGS) entry which is preliminary data.</text>
</comment>
<protein>
    <submittedName>
        <fullName evidence="8">Integrase</fullName>
    </submittedName>
</protein>
<evidence type="ECO:0000259" key="7">
    <source>
        <dbReference type="PROSITE" id="PS51900"/>
    </source>
</evidence>
<sequence length="504" mass="56779">MEDTSVGYAEKRNGYYLARYKVSGKSITVKNSRGETIRYGTKRAAKAAANAEEVKVRERTWRDPAAGLLAFGTWANRWYARQDLARSTMQNYRHHLEEHLLPAFENTPLADIFGADVDAWERDERAAGYSVSSVRTWRTTLSTILSDAVDEGLIAANPALKQRGRGRRAGRSRHRRPEKAITDALGALLIAERAAILTGRDDEFVMVLTTYWMGLRWGEVVGLESTFVRPREIRVEWQLWEDDAGVFHQQPPKDDSYRDLDLPPWLAQLIGSHLAHTKPEPCACHGRRYVFRAQRSAHPRRSSFSDWIFDPAATGWFPSRGRRLPKRPVSIAADPWPGRVLRGRGNAERATACWTPIAPMLTPHGLRHSHKTLMIELRTPEILSHERLGHELGGIGGRYSHVTSAMRQELIETLTEQWFAALDERLAMHPRSPVQALDQLLSERSGSRQPPAPRPVMLPPDASDGTPSLRAKAPRQTGHVDRRSAGAVADVTRSLSRLPGPRRR</sequence>
<feature type="domain" description="Core-binding (CB)" evidence="7">
    <location>
        <begin position="69"/>
        <end position="149"/>
    </location>
</feature>
<dbReference type="InterPro" id="IPR010998">
    <property type="entry name" value="Integrase_recombinase_N"/>
</dbReference>
<name>A0A7W9LP18_9ACTN</name>
<feature type="compositionally biased region" description="Low complexity" evidence="6">
    <location>
        <begin position="493"/>
        <end position="504"/>
    </location>
</feature>
<dbReference type="Pfam" id="PF14659">
    <property type="entry name" value="Phage_int_SAM_3"/>
    <property type="match status" value="1"/>
</dbReference>
<evidence type="ECO:0000256" key="1">
    <source>
        <dbReference type="ARBA" id="ARBA00008857"/>
    </source>
</evidence>
<dbReference type="GO" id="GO:0003677">
    <property type="term" value="F:DNA binding"/>
    <property type="evidence" value="ECO:0007669"/>
    <property type="project" value="UniProtKB-UniRule"/>
</dbReference>
<dbReference type="Gene3D" id="1.10.443.10">
    <property type="entry name" value="Intergrase catalytic core"/>
    <property type="match status" value="1"/>
</dbReference>
<evidence type="ECO:0000256" key="2">
    <source>
        <dbReference type="ARBA" id="ARBA00022908"/>
    </source>
</evidence>
<keyword evidence="2" id="KW-0229">DNA integration</keyword>
<evidence type="ECO:0000256" key="4">
    <source>
        <dbReference type="ARBA" id="ARBA00023172"/>
    </source>
</evidence>
<dbReference type="InterPro" id="IPR044068">
    <property type="entry name" value="CB"/>
</dbReference>
<proteinExistence type="inferred from homology"/>
<dbReference type="PROSITE" id="PS51900">
    <property type="entry name" value="CB"/>
    <property type="match status" value="1"/>
</dbReference>
<dbReference type="RefSeq" id="WP_221441341.1">
    <property type="nucleotide sequence ID" value="NZ_JACHMM010000001.1"/>
</dbReference>
<dbReference type="Proteomes" id="UP000542813">
    <property type="component" value="Unassembled WGS sequence"/>
</dbReference>
<dbReference type="InterPro" id="IPR004107">
    <property type="entry name" value="Integrase_SAM-like_N"/>
</dbReference>
<dbReference type="AlphaFoldDB" id="A0A7W9LP18"/>
<dbReference type="PANTHER" id="PTHR30629">
    <property type="entry name" value="PROPHAGE INTEGRASE"/>
    <property type="match status" value="1"/>
</dbReference>
<dbReference type="InterPro" id="IPR050808">
    <property type="entry name" value="Phage_Integrase"/>
</dbReference>
<accession>A0A7W9LP18</accession>
<comment type="similarity">
    <text evidence="1">Belongs to the 'phage' integrase family.</text>
</comment>
<dbReference type="EMBL" id="JACHMM010000001">
    <property type="protein sequence ID" value="MBB5790856.1"/>
    <property type="molecule type" value="Genomic_DNA"/>
</dbReference>
<feature type="region of interest" description="Disordered" evidence="6">
    <location>
        <begin position="444"/>
        <end position="504"/>
    </location>
</feature>
<gene>
    <name evidence="8" type="ORF">HD601_005431</name>
</gene>
<evidence type="ECO:0000256" key="3">
    <source>
        <dbReference type="ARBA" id="ARBA00023125"/>
    </source>
</evidence>
<dbReference type="Gene3D" id="1.10.150.130">
    <property type="match status" value="1"/>
</dbReference>
<keyword evidence="3 5" id="KW-0238">DNA-binding</keyword>